<reference evidence="2" key="2">
    <citation type="submission" date="2014-03" db="EMBL/GenBank/DDBJ databases">
        <authorList>
            <person name="Urmite Genomes"/>
        </authorList>
    </citation>
    <scope>NUCLEOTIDE SEQUENCE</scope>
    <source>
        <strain evidence="2">DSM 44829</strain>
    </source>
</reference>
<dbReference type="SUPFAM" id="SSF53335">
    <property type="entry name" value="S-adenosyl-L-methionine-dependent methyltransferases"/>
    <property type="match status" value="1"/>
</dbReference>
<evidence type="ECO:0000313" key="3">
    <source>
        <dbReference type="Proteomes" id="UP000028870"/>
    </source>
</evidence>
<dbReference type="GO" id="GO:0008757">
    <property type="term" value="F:S-adenosylmethionine-dependent methyltransferase activity"/>
    <property type="evidence" value="ECO:0007669"/>
    <property type="project" value="InterPro"/>
</dbReference>
<evidence type="ECO:0000259" key="1">
    <source>
        <dbReference type="Pfam" id="PF08241"/>
    </source>
</evidence>
<keyword evidence="3" id="KW-1185">Reference proteome</keyword>
<dbReference type="PANTHER" id="PTHR43861">
    <property type="entry name" value="TRANS-ACONITATE 2-METHYLTRANSFERASE-RELATED"/>
    <property type="match status" value="1"/>
</dbReference>
<protein>
    <submittedName>
        <fullName evidence="2">Methyltransferase type 11</fullName>
    </submittedName>
</protein>
<dbReference type="CDD" id="cd02440">
    <property type="entry name" value="AdoMet_MTases"/>
    <property type="match status" value="1"/>
</dbReference>
<evidence type="ECO:0000313" key="2">
    <source>
        <dbReference type="EMBL" id="CDO06905.1"/>
    </source>
</evidence>
<dbReference type="OrthoDB" id="5566900at2"/>
<accession>W9BJ66</accession>
<dbReference type="InterPro" id="IPR029063">
    <property type="entry name" value="SAM-dependent_MTases_sf"/>
</dbReference>
<dbReference type="AlphaFoldDB" id="W9BJ66"/>
<name>W9BJ66_MYCCO</name>
<dbReference type="PANTHER" id="PTHR43861:SF1">
    <property type="entry name" value="TRANS-ACONITATE 2-METHYLTRANSFERASE"/>
    <property type="match status" value="1"/>
</dbReference>
<dbReference type="RefSeq" id="WP_084172444.1">
    <property type="nucleotide sequence ID" value="NZ_CCBB010000001.1"/>
</dbReference>
<dbReference type="Pfam" id="PF08241">
    <property type="entry name" value="Methyltransf_11"/>
    <property type="match status" value="1"/>
</dbReference>
<dbReference type="Proteomes" id="UP000028870">
    <property type="component" value="Unassembled WGS sequence"/>
</dbReference>
<sequence>MAAIEGASSEYDRVAEVYAQLRESQMLGHEMDWLEKGHSQPRVILDAGCGPGRDLRSLRRRGNFVIGLDLSEKMLSIASENNSDLIGRDQIGLVRGDLSRIPLNDSSIDAIWCSTVLPHFSATILTVVFKEFWRILREDGMLVCSVKLGIGEGYEAEEQLDNALRYMRYWDLDAFEKLALQLGFIRTDLHLWNERLRFPEVGRDIEFASLALKLTNEQRGIDQANIASRHCSRRCDSRG</sequence>
<gene>
    <name evidence="2" type="ORF">BN977_01700</name>
</gene>
<dbReference type="InterPro" id="IPR013216">
    <property type="entry name" value="Methyltransf_11"/>
</dbReference>
<keyword evidence="2" id="KW-0489">Methyltransferase</keyword>
<organism evidence="2 3">
    <name type="scientific">Mycolicibacterium cosmeticum</name>
    <dbReference type="NCBI Taxonomy" id="258533"/>
    <lineage>
        <taxon>Bacteria</taxon>
        <taxon>Bacillati</taxon>
        <taxon>Actinomycetota</taxon>
        <taxon>Actinomycetes</taxon>
        <taxon>Mycobacteriales</taxon>
        <taxon>Mycobacteriaceae</taxon>
        <taxon>Mycolicibacterium</taxon>
    </lineage>
</organism>
<dbReference type="GO" id="GO:0032259">
    <property type="term" value="P:methylation"/>
    <property type="evidence" value="ECO:0007669"/>
    <property type="project" value="UniProtKB-KW"/>
</dbReference>
<comment type="caution">
    <text evidence="2">The sequence shown here is derived from an EMBL/GenBank/DDBJ whole genome shotgun (WGS) entry which is preliminary data.</text>
</comment>
<proteinExistence type="predicted"/>
<dbReference type="EMBL" id="CCBB010000001">
    <property type="protein sequence ID" value="CDO06905.1"/>
    <property type="molecule type" value="Genomic_DNA"/>
</dbReference>
<reference evidence="2" key="1">
    <citation type="submission" date="2014-03" db="EMBL/GenBank/DDBJ databases">
        <title>Draft Genome Sequence of Mycobacterium cosmeticum DSM 44829.</title>
        <authorList>
            <person name="Croce O."/>
            <person name="Robert C."/>
            <person name="Raoult D."/>
            <person name="Drancourt M."/>
        </authorList>
    </citation>
    <scope>NUCLEOTIDE SEQUENCE [LARGE SCALE GENOMIC DNA]</scope>
    <source>
        <strain evidence="2">DSM 44829</strain>
    </source>
</reference>
<dbReference type="eggNOG" id="COG2226">
    <property type="taxonomic scope" value="Bacteria"/>
</dbReference>
<feature type="domain" description="Methyltransferase type 11" evidence="1">
    <location>
        <begin position="45"/>
        <end position="144"/>
    </location>
</feature>
<keyword evidence="2" id="KW-0808">Transferase</keyword>
<dbReference type="STRING" id="258533.BN977_01700"/>
<dbReference type="Gene3D" id="3.40.50.150">
    <property type="entry name" value="Vaccinia Virus protein VP39"/>
    <property type="match status" value="1"/>
</dbReference>